<evidence type="ECO:0000313" key="2">
    <source>
        <dbReference type="Proteomes" id="UP000269998"/>
    </source>
</evidence>
<sequence>MSGGVRLFDGRTWTVESANASHDITVSIHGMQFADGRVVSRVAVGGLNSDRLLTPRRARVLARALIAAAEAADSPETIGPNT</sequence>
<gene>
    <name evidence="1" type="ORF">MB901379_03202</name>
</gene>
<dbReference type="KEGG" id="mbai:MB901379_03202"/>
<reference evidence="2" key="1">
    <citation type="submission" date="2018-02" db="EMBL/GenBank/DDBJ databases">
        <authorList>
            <person name="Seth-Smith MB H."/>
            <person name="Seth-Smith H."/>
        </authorList>
    </citation>
    <scope>NUCLEOTIDE SEQUENCE [LARGE SCALE GENOMIC DNA]</scope>
</reference>
<keyword evidence="2" id="KW-1185">Reference proteome</keyword>
<dbReference type="Proteomes" id="UP000269998">
    <property type="component" value="Chromosome"/>
</dbReference>
<dbReference type="EMBL" id="LR130759">
    <property type="protein sequence ID" value="VDM89623.1"/>
    <property type="molecule type" value="Genomic_DNA"/>
</dbReference>
<protein>
    <submittedName>
        <fullName evidence="1">Uncharacterized protein</fullName>
    </submittedName>
</protein>
<name>A0A3S4DUQ0_9MYCO</name>
<organism evidence="1 2">
    <name type="scientific">Mycobacterium basiliense</name>
    <dbReference type="NCBI Taxonomy" id="2094119"/>
    <lineage>
        <taxon>Bacteria</taxon>
        <taxon>Bacillati</taxon>
        <taxon>Actinomycetota</taxon>
        <taxon>Actinomycetes</taxon>
        <taxon>Mycobacteriales</taxon>
        <taxon>Mycobacteriaceae</taxon>
        <taxon>Mycobacterium</taxon>
    </lineage>
</organism>
<accession>A0A3S4DUQ0</accession>
<proteinExistence type="predicted"/>
<dbReference type="AlphaFoldDB" id="A0A3S4DUQ0"/>
<evidence type="ECO:0000313" key="1">
    <source>
        <dbReference type="EMBL" id="VDM89623.1"/>
    </source>
</evidence>